<dbReference type="AlphaFoldDB" id="A0A7W1T8Y7"/>
<dbReference type="PROSITE" id="PS50042">
    <property type="entry name" value="CNMP_BINDING_3"/>
    <property type="match status" value="1"/>
</dbReference>
<gene>
    <name evidence="3" type="ORF">HPK16_15195</name>
</gene>
<dbReference type="Proteomes" id="UP000548787">
    <property type="component" value="Unassembled WGS sequence"/>
</dbReference>
<name>A0A7W1T8Y7_9LIST</name>
<dbReference type="CDD" id="cd00038">
    <property type="entry name" value="CAP_ED"/>
    <property type="match status" value="1"/>
</dbReference>
<evidence type="ECO:0000313" key="3">
    <source>
        <dbReference type="EMBL" id="MBA3927682.1"/>
    </source>
</evidence>
<proteinExistence type="predicted"/>
<dbReference type="InterPro" id="IPR000595">
    <property type="entry name" value="cNMP-bd_dom"/>
</dbReference>
<dbReference type="Gene3D" id="2.60.120.10">
    <property type="entry name" value="Jelly Rolls"/>
    <property type="match status" value="1"/>
</dbReference>
<keyword evidence="4" id="KW-1185">Reference proteome</keyword>
<sequence>MMVNSSIENQCTSFQESQFKQYLLEDETYPLDYEIINFEAQEEISIENEPTTYVYIVASGVVMERQDNRVINFLGENEFIGLGGIIDRVASTTTFIALTQVQLYKISAQDISVKLGINSYGMGILADVLNQRISRLTERLTTSKTNHENVLDTIVKLVAMYGEQDSNQIQVKSYFTPKMIASYLQISYTSVLAVYEKYRKEGILHDEGNDIIINMSNITPR</sequence>
<evidence type="ECO:0000256" key="1">
    <source>
        <dbReference type="ARBA" id="ARBA00023159"/>
    </source>
</evidence>
<comment type="caution">
    <text evidence="3">The sequence shown here is derived from an EMBL/GenBank/DDBJ whole genome shotgun (WGS) entry which is preliminary data.</text>
</comment>
<organism evidence="3 4">
    <name type="scientific">Listeria rustica</name>
    <dbReference type="NCBI Taxonomy" id="2713503"/>
    <lineage>
        <taxon>Bacteria</taxon>
        <taxon>Bacillati</taxon>
        <taxon>Bacillota</taxon>
        <taxon>Bacilli</taxon>
        <taxon>Bacillales</taxon>
        <taxon>Listeriaceae</taxon>
        <taxon>Listeria</taxon>
    </lineage>
</organism>
<dbReference type="EMBL" id="JABJVM010000023">
    <property type="protein sequence ID" value="MBA3927682.1"/>
    <property type="molecule type" value="Genomic_DNA"/>
</dbReference>
<dbReference type="InterPro" id="IPR014710">
    <property type="entry name" value="RmlC-like_jellyroll"/>
</dbReference>
<dbReference type="InterPro" id="IPR018490">
    <property type="entry name" value="cNMP-bd_dom_sf"/>
</dbReference>
<dbReference type="RefSeq" id="WP_181677749.1">
    <property type="nucleotide sequence ID" value="NZ_JABJVM010000023.1"/>
</dbReference>
<dbReference type="Pfam" id="PF00027">
    <property type="entry name" value="cNMP_binding"/>
    <property type="match status" value="1"/>
</dbReference>
<accession>A0A7W1T8Y7</accession>
<feature type="domain" description="Cyclic nucleotide-binding" evidence="2">
    <location>
        <begin position="24"/>
        <end position="107"/>
    </location>
</feature>
<evidence type="ECO:0000313" key="4">
    <source>
        <dbReference type="Proteomes" id="UP000548787"/>
    </source>
</evidence>
<dbReference type="SUPFAM" id="SSF51206">
    <property type="entry name" value="cAMP-binding domain-like"/>
    <property type="match status" value="1"/>
</dbReference>
<protein>
    <submittedName>
        <fullName evidence="3">Crp/Fnr family transcriptional regulator</fullName>
    </submittedName>
</protein>
<keyword evidence="1" id="KW-0010">Activator</keyword>
<reference evidence="3 4" key="1">
    <citation type="submission" date="2020-08" db="EMBL/GenBank/DDBJ databases">
        <title>Listeria ohnekaius sp. nov. and Listeria portnoyii sp. nov. isolated from non-agricultural and natural environments.</title>
        <authorList>
            <person name="Weller D."/>
            <person name="Belias A.M."/>
            <person name="Liao J."/>
            <person name="Guo S."/>
            <person name="Orsi R.H."/>
            <person name="Wiedmann M."/>
        </authorList>
    </citation>
    <scope>NUCLEOTIDE SEQUENCE [LARGE SCALE GENOMIC DNA]</scope>
    <source>
        <strain evidence="3 4">FSL W9-0585</strain>
    </source>
</reference>
<evidence type="ECO:0000259" key="2">
    <source>
        <dbReference type="PROSITE" id="PS50042"/>
    </source>
</evidence>